<dbReference type="GO" id="GO:0005829">
    <property type="term" value="C:cytosol"/>
    <property type="evidence" value="ECO:0007669"/>
    <property type="project" value="TreeGrafter"/>
</dbReference>
<dbReference type="SUPFAM" id="SSF55931">
    <property type="entry name" value="Glutamine synthetase/guanido kinase"/>
    <property type="match status" value="1"/>
</dbReference>
<dbReference type="Pfam" id="PF04262">
    <property type="entry name" value="Glu_cys_ligase"/>
    <property type="match status" value="1"/>
</dbReference>
<keyword evidence="5 8" id="KW-0547">Nucleotide-binding</keyword>
<evidence type="ECO:0000256" key="5">
    <source>
        <dbReference type="ARBA" id="ARBA00022741"/>
    </source>
</evidence>
<evidence type="ECO:0000256" key="10">
    <source>
        <dbReference type="SAM" id="MobiDB-lite"/>
    </source>
</evidence>
<gene>
    <name evidence="8 12" type="primary">gshA</name>
    <name evidence="12" type="ORF">ERCIPICE3303_450</name>
</gene>
<keyword evidence="3 8" id="KW-0436">Ligase</keyword>
<evidence type="ECO:0000256" key="3">
    <source>
        <dbReference type="ARBA" id="ARBA00022598"/>
    </source>
</evidence>
<dbReference type="UniPathway" id="UPA00142">
    <property type="reaction ID" value="UER00209"/>
</dbReference>
<feature type="region of interest" description="Disordered" evidence="10">
    <location>
        <begin position="495"/>
        <end position="519"/>
    </location>
</feature>
<dbReference type="Proteomes" id="UP000294289">
    <property type="component" value="Chromosome"/>
</dbReference>
<dbReference type="InterPro" id="IPR007370">
    <property type="entry name" value="Glu_cys_ligase"/>
</dbReference>
<dbReference type="GO" id="GO:0004357">
    <property type="term" value="F:glutamate-cysteine ligase activity"/>
    <property type="evidence" value="ECO:0007669"/>
    <property type="project" value="UniProtKB-UniRule"/>
</dbReference>
<dbReference type="HAMAP" id="MF_00578">
    <property type="entry name" value="Glu_cys_ligase"/>
    <property type="match status" value="1"/>
</dbReference>
<keyword evidence="6 8" id="KW-0067">ATP-binding</keyword>
<feature type="compositionally biased region" description="Low complexity" evidence="10">
    <location>
        <begin position="509"/>
        <end position="519"/>
    </location>
</feature>
<dbReference type="GO" id="GO:0006750">
    <property type="term" value="P:glutathione biosynthetic process"/>
    <property type="evidence" value="ECO:0007669"/>
    <property type="project" value="UniProtKB-UniRule"/>
</dbReference>
<evidence type="ECO:0000256" key="7">
    <source>
        <dbReference type="ARBA" id="ARBA00048819"/>
    </source>
</evidence>
<dbReference type="NCBIfam" id="TIGR01434">
    <property type="entry name" value="glu_cys_ligase"/>
    <property type="match status" value="1"/>
</dbReference>
<dbReference type="InterPro" id="IPR006334">
    <property type="entry name" value="Glut_cys_ligase"/>
</dbReference>
<dbReference type="GO" id="GO:0046872">
    <property type="term" value="F:metal ion binding"/>
    <property type="evidence" value="ECO:0007669"/>
    <property type="project" value="TreeGrafter"/>
</dbReference>
<evidence type="ECO:0000256" key="9">
    <source>
        <dbReference type="RuleBase" id="RU004391"/>
    </source>
</evidence>
<evidence type="ECO:0000256" key="2">
    <source>
        <dbReference type="ARBA" id="ARBA00008772"/>
    </source>
</evidence>
<dbReference type="OrthoDB" id="9803907at2"/>
<dbReference type="EC" id="6.3.2.2" evidence="8"/>
<evidence type="ECO:0000259" key="11">
    <source>
        <dbReference type="Pfam" id="PF04262"/>
    </source>
</evidence>
<name>A0A803GCP2_9GAMM</name>
<reference evidence="12 13" key="1">
    <citation type="submission" date="2019-02" db="EMBL/GenBank/DDBJ databases">
        <authorList>
            <person name="Manzano-Marin A."/>
            <person name="Manzano-Marin A."/>
        </authorList>
    </citation>
    <scope>NUCLEOTIDE SEQUENCE [LARGE SCALE GENOMIC DNA]</scope>
    <source>
        <strain evidence="12 13">ErCipiceae</strain>
    </source>
</reference>
<evidence type="ECO:0000256" key="6">
    <source>
        <dbReference type="ARBA" id="ARBA00022840"/>
    </source>
</evidence>
<evidence type="ECO:0000256" key="8">
    <source>
        <dbReference type="HAMAP-Rule" id="MF_00578"/>
    </source>
</evidence>
<accession>A0A803GCP2</accession>
<dbReference type="PANTHER" id="PTHR38761:SF1">
    <property type="entry name" value="GLUTAMATE--CYSTEINE LIGASE"/>
    <property type="match status" value="1"/>
</dbReference>
<dbReference type="AlphaFoldDB" id="A0A803GCP2"/>
<dbReference type="GO" id="GO:0005524">
    <property type="term" value="F:ATP binding"/>
    <property type="evidence" value="ECO:0007669"/>
    <property type="project" value="UniProtKB-KW"/>
</dbReference>
<evidence type="ECO:0000256" key="4">
    <source>
        <dbReference type="ARBA" id="ARBA00022684"/>
    </source>
</evidence>
<protein>
    <recommendedName>
        <fullName evidence="8">Glutamate--cysteine ligase</fullName>
        <ecNumber evidence="8">6.3.2.2</ecNumber>
    </recommendedName>
    <alternativeName>
        <fullName evidence="8">Gamma-ECS</fullName>
        <shortName evidence="8">GCS</shortName>
    </alternativeName>
    <alternativeName>
        <fullName evidence="8">Gamma-glutamylcysteine synthetase</fullName>
    </alternativeName>
</protein>
<sequence length="519" mass="59819">MIPDLSQALSWLDTHPHAFQGISRGIERETLRIRPNGFLANTNHPAILGSPLTHKWITTDFAEALLEFITPVDQDINHLLKFLRDIHRYVARQLNNEMMWPMSMPCRICPNSNIQLAQYGSSHIGRMKTKYRQGLKNRYGALIQIIAGIHYNFSLPTSFWCLWNNINKIKNGKETISTGYLHMIRNYYRLGWVIPYLFGASPAIPTYLIKDKNIKLPFESNHPDMLSLPYSTSLRISDIGYTNRTERKLSIKFNSLQSYISSLKTATKTPSEEFMAMGIRDKQGNFLQLNTNILQIENELYIPIRPKCMTKLNEISSDALKNRGIEYVEVRSLDINPFSSIGITSEQIRFLDLFLIWCAMADSPKLDDTELVYTRKNWNSVITEGRKIGQKVNIGHDNKQFLIRKVGIRLLKDLTIIAKVLDNPNSKPLYLEVCKNLKKSFDNPDLTYSARFLNILKEKGLEKTGLDLAEKYHSQFLKEKLEVIEIHKFNEEAKRSSMSQRQLEHDSSESSSLSQSHTN</sequence>
<evidence type="ECO:0000256" key="1">
    <source>
        <dbReference type="ARBA" id="ARBA00005006"/>
    </source>
</evidence>
<dbReference type="PANTHER" id="PTHR38761">
    <property type="entry name" value="GLUTAMATE--CYSTEINE LIGASE"/>
    <property type="match status" value="1"/>
</dbReference>
<comment type="similarity">
    <text evidence="2 8">Belongs to the glutamate--cysteine ligase type 1 family. Type 1 subfamily.</text>
</comment>
<evidence type="ECO:0000313" key="13">
    <source>
        <dbReference type="Proteomes" id="UP000294289"/>
    </source>
</evidence>
<feature type="domain" description="Glutamate--cysteine ligase" evidence="11">
    <location>
        <begin position="12"/>
        <end position="381"/>
    </location>
</feature>
<evidence type="ECO:0000313" key="12">
    <source>
        <dbReference type="EMBL" id="VFP88394.1"/>
    </source>
</evidence>
<proteinExistence type="inferred from homology"/>
<comment type="catalytic activity">
    <reaction evidence="7 8 9">
        <text>L-cysteine + L-glutamate + ATP = gamma-L-glutamyl-L-cysteine + ADP + phosphate + H(+)</text>
        <dbReference type="Rhea" id="RHEA:13285"/>
        <dbReference type="ChEBI" id="CHEBI:15378"/>
        <dbReference type="ChEBI" id="CHEBI:29985"/>
        <dbReference type="ChEBI" id="CHEBI:30616"/>
        <dbReference type="ChEBI" id="CHEBI:35235"/>
        <dbReference type="ChEBI" id="CHEBI:43474"/>
        <dbReference type="ChEBI" id="CHEBI:58173"/>
        <dbReference type="ChEBI" id="CHEBI:456216"/>
        <dbReference type="EC" id="6.3.2.2"/>
    </reaction>
</comment>
<dbReference type="EMBL" id="LR217737">
    <property type="protein sequence ID" value="VFP88394.1"/>
    <property type="molecule type" value="Genomic_DNA"/>
</dbReference>
<dbReference type="Gene3D" id="3.30.590.20">
    <property type="match status" value="1"/>
</dbReference>
<dbReference type="RefSeq" id="WP_157991092.1">
    <property type="nucleotide sequence ID" value="NZ_LR217737.1"/>
</dbReference>
<dbReference type="InterPro" id="IPR014746">
    <property type="entry name" value="Gln_synth/guanido_kin_cat_dom"/>
</dbReference>
<comment type="pathway">
    <text evidence="1 8 9">Sulfur metabolism; glutathione biosynthesis; glutathione from L-cysteine and L-glutamate: step 1/2.</text>
</comment>
<keyword evidence="4 8" id="KW-0317">Glutathione biosynthesis</keyword>
<organism evidence="12 13">
    <name type="scientific">Candidatus Erwinia haradaeae</name>
    <dbReference type="NCBI Taxonomy" id="1922217"/>
    <lineage>
        <taxon>Bacteria</taxon>
        <taxon>Pseudomonadati</taxon>
        <taxon>Pseudomonadota</taxon>
        <taxon>Gammaproteobacteria</taxon>
        <taxon>Enterobacterales</taxon>
        <taxon>Erwiniaceae</taxon>
        <taxon>Erwinia</taxon>
    </lineage>
</organism>